<name>A0A9P5XK81_9AGAR</name>
<sequence length="407" mass="45507">MLAVGFPLDSSQMISIPPSSYPPSLTDSRLSLTFAVLIRTSSEDFIPTLIQLTSLQDFHIITPRDGHFRHPDLNDKLPSSSIPHLETYEGPFHLLPVFVNIRYYKPRRLRFVKLWGLGERASAAVCDPHQLEPILGEMTSSETSSTALETLHVPLTHVTTGLLVLLSRFINLREIVLESQDSLIPVRSSLPRLTMELLPESPISVLYVLMRSHKFSTSLKRLTVVTHLKNNSNLDSATQQVDASMFLECLGQTNPQLERVNIRYGTYWTGFVAIAWRRRMFGIIAGESDLTWGSDHIPNGGPDLASPLGARSNAASYTTLSAFEDSEITHDKFFALPSRPSTTTTVNLRLGLMTFTEQRRAVVLPAQIPAPEETWTEISGLEWLTRGMRQARRLVKAVISSVGFSQR</sequence>
<keyword evidence="2" id="KW-1185">Reference proteome</keyword>
<gene>
    <name evidence="1" type="ORF">P691DRAFT_440470</name>
</gene>
<organism evidence="1 2">
    <name type="scientific">Macrolepiota fuliginosa MF-IS2</name>
    <dbReference type="NCBI Taxonomy" id="1400762"/>
    <lineage>
        <taxon>Eukaryota</taxon>
        <taxon>Fungi</taxon>
        <taxon>Dikarya</taxon>
        <taxon>Basidiomycota</taxon>
        <taxon>Agaricomycotina</taxon>
        <taxon>Agaricomycetes</taxon>
        <taxon>Agaricomycetidae</taxon>
        <taxon>Agaricales</taxon>
        <taxon>Agaricineae</taxon>
        <taxon>Agaricaceae</taxon>
        <taxon>Macrolepiota</taxon>
    </lineage>
</organism>
<dbReference type="AlphaFoldDB" id="A0A9P5XK81"/>
<dbReference type="OrthoDB" id="2864564at2759"/>
<reference evidence="1" key="1">
    <citation type="submission" date="2020-11" db="EMBL/GenBank/DDBJ databases">
        <authorList>
            <consortium name="DOE Joint Genome Institute"/>
            <person name="Ahrendt S."/>
            <person name="Riley R."/>
            <person name="Andreopoulos W."/>
            <person name="Labutti K."/>
            <person name="Pangilinan J."/>
            <person name="Ruiz-Duenas F.J."/>
            <person name="Barrasa J.M."/>
            <person name="Sanchez-Garcia M."/>
            <person name="Camarero S."/>
            <person name="Miyauchi S."/>
            <person name="Serrano A."/>
            <person name="Linde D."/>
            <person name="Babiker R."/>
            <person name="Drula E."/>
            <person name="Ayuso-Fernandez I."/>
            <person name="Pacheco R."/>
            <person name="Padilla G."/>
            <person name="Ferreira P."/>
            <person name="Barriuso J."/>
            <person name="Kellner H."/>
            <person name="Castanera R."/>
            <person name="Alfaro M."/>
            <person name="Ramirez L."/>
            <person name="Pisabarro A.G."/>
            <person name="Kuo A."/>
            <person name="Tritt A."/>
            <person name="Lipzen A."/>
            <person name="He G."/>
            <person name="Yan M."/>
            <person name="Ng V."/>
            <person name="Cullen D."/>
            <person name="Martin F."/>
            <person name="Rosso M.-N."/>
            <person name="Henrissat B."/>
            <person name="Hibbett D."/>
            <person name="Martinez A.T."/>
            <person name="Grigoriev I.V."/>
        </authorList>
    </citation>
    <scope>NUCLEOTIDE SEQUENCE</scope>
    <source>
        <strain evidence="1">MF-IS2</strain>
    </source>
</reference>
<accession>A0A9P5XK81</accession>
<protein>
    <submittedName>
        <fullName evidence="1">Uncharacterized protein</fullName>
    </submittedName>
</protein>
<comment type="caution">
    <text evidence="1">The sequence shown here is derived from an EMBL/GenBank/DDBJ whole genome shotgun (WGS) entry which is preliminary data.</text>
</comment>
<proteinExistence type="predicted"/>
<evidence type="ECO:0000313" key="1">
    <source>
        <dbReference type="EMBL" id="KAF9450706.1"/>
    </source>
</evidence>
<dbReference type="Proteomes" id="UP000807342">
    <property type="component" value="Unassembled WGS sequence"/>
</dbReference>
<dbReference type="EMBL" id="MU151099">
    <property type="protein sequence ID" value="KAF9450706.1"/>
    <property type="molecule type" value="Genomic_DNA"/>
</dbReference>
<evidence type="ECO:0000313" key="2">
    <source>
        <dbReference type="Proteomes" id="UP000807342"/>
    </source>
</evidence>